<dbReference type="AlphaFoldDB" id="A0A8D3EAS1"/>
<sequence>MVSSLCGLSRFAHLRQRDTSVSMLRVKLSRRRSQSQKENRDRAVNTRRQLDKDDVITLHYIHLALPGCSACFSGMAVEERLKQLERWKERKALEKEKEKREKERKGVFKVGLYHHTDTRATVVSAAPKRAKEVSKDLTVDLLLM</sequence>
<protein>
    <submittedName>
        <fullName evidence="2">Uncharacterized protein</fullName>
    </submittedName>
</protein>
<proteinExistence type="predicted"/>
<evidence type="ECO:0000256" key="1">
    <source>
        <dbReference type="SAM" id="Coils"/>
    </source>
</evidence>
<evidence type="ECO:0000313" key="3">
    <source>
        <dbReference type="Proteomes" id="UP000694558"/>
    </source>
</evidence>
<dbReference type="Ensembl" id="ENSSMAT00000058560.1">
    <property type="protein sequence ID" value="ENSSMAP00000068880.1"/>
    <property type="gene ID" value="ENSSMAG00000027786.1"/>
</dbReference>
<reference evidence="2" key="1">
    <citation type="submission" date="2023-05" db="EMBL/GenBank/DDBJ databases">
        <title>High-quality long-read genome of Scophthalmus maximus.</title>
        <authorList>
            <person name="Lien S."/>
            <person name="Martinez P."/>
        </authorList>
    </citation>
    <scope>NUCLEOTIDE SEQUENCE [LARGE SCALE GENOMIC DNA]</scope>
</reference>
<organism evidence="2 3">
    <name type="scientific">Scophthalmus maximus</name>
    <name type="common">Turbot</name>
    <name type="synonym">Psetta maxima</name>
    <dbReference type="NCBI Taxonomy" id="52904"/>
    <lineage>
        <taxon>Eukaryota</taxon>
        <taxon>Metazoa</taxon>
        <taxon>Chordata</taxon>
        <taxon>Craniata</taxon>
        <taxon>Vertebrata</taxon>
        <taxon>Euteleostomi</taxon>
        <taxon>Actinopterygii</taxon>
        <taxon>Neopterygii</taxon>
        <taxon>Teleostei</taxon>
        <taxon>Neoteleostei</taxon>
        <taxon>Acanthomorphata</taxon>
        <taxon>Carangaria</taxon>
        <taxon>Pleuronectiformes</taxon>
        <taxon>Pleuronectoidei</taxon>
        <taxon>Scophthalmidae</taxon>
        <taxon>Scophthalmus</taxon>
    </lineage>
</organism>
<reference evidence="2" key="2">
    <citation type="submission" date="2025-08" db="UniProtKB">
        <authorList>
            <consortium name="Ensembl"/>
        </authorList>
    </citation>
    <scope>IDENTIFICATION</scope>
</reference>
<evidence type="ECO:0000313" key="2">
    <source>
        <dbReference type="Ensembl" id="ENSSMAP00000068880.1"/>
    </source>
</evidence>
<name>A0A8D3EAS1_SCOMX</name>
<dbReference type="GeneTree" id="ENSGT00940000177934"/>
<dbReference type="Proteomes" id="UP000694558">
    <property type="component" value="Chromosome 18"/>
</dbReference>
<keyword evidence="1" id="KW-0175">Coiled coil</keyword>
<feature type="coiled-coil region" evidence="1">
    <location>
        <begin position="77"/>
        <end position="104"/>
    </location>
</feature>
<accession>A0A8D3EAS1</accession>